<keyword evidence="1" id="KW-0238">DNA-binding</keyword>
<reference evidence="3 4" key="1">
    <citation type="submission" date="2023-03" db="EMBL/GenBank/DDBJ databases">
        <authorList>
            <person name="Shen W."/>
            <person name="Cai J."/>
        </authorList>
    </citation>
    <scope>NUCLEOTIDE SEQUENCE [LARGE SCALE GENOMIC DNA]</scope>
    <source>
        <strain evidence="3 4">Y2</strain>
    </source>
</reference>
<dbReference type="SMART" id="SM00422">
    <property type="entry name" value="HTH_MERR"/>
    <property type="match status" value="1"/>
</dbReference>
<sequence>MWTIKEFSKLTGVSPVALRYYDKKGILSSRRMENGYRYYDQEDLLIVKNLVLLKFADFSLEDIRIVTSLYNEPEGQECNDKANEVLQRNLKEMKERIRLTHQIIEILEDVMPLFENHELYKLNQAVLNQRIELIFEQIQTRKQGEGANVKEGENDTVDRFSRTCASRRVWYILLQAIS</sequence>
<proteinExistence type="predicted"/>
<dbReference type="Proteomes" id="UP001264335">
    <property type="component" value="Unassembled WGS sequence"/>
</dbReference>
<dbReference type="GO" id="GO:0003677">
    <property type="term" value="F:DNA binding"/>
    <property type="evidence" value="ECO:0007669"/>
    <property type="project" value="UniProtKB-KW"/>
</dbReference>
<dbReference type="EMBL" id="JARPWY010000005">
    <property type="protein sequence ID" value="MDT2513198.1"/>
    <property type="molecule type" value="Genomic_DNA"/>
</dbReference>
<accession>A0ABD5F415</accession>
<dbReference type="PANTHER" id="PTHR30204:SF97">
    <property type="entry name" value="MERR FAMILY REGULATORY PROTEIN"/>
    <property type="match status" value="1"/>
</dbReference>
<dbReference type="SUPFAM" id="SSF46955">
    <property type="entry name" value="Putative DNA-binding domain"/>
    <property type="match status" value="1"/>
</dbReference>
<dbReference type="PANTHER" id="PTHR30204">
    <property type="entry name" value="REDOX-CYCLING DRUG-SENSING TRANSCRIPTIONAL ACTIVATOR SOXR"/>
    <property type="match status" value="1"/>
</dbReference>
<comment type="caution">
    <text evidence="3">The sequence shown here is derived from an EMBL/GenBank/DDBJ whole genome shotgun (WGS) entry which is preliminary data.</text>
</comment>
<dbReference type="InterPro" id="IPR009061">
    <property type="entry name" value="DNA-bd_dom_put_sf"/>
</dbReference>
<dbReference type="InterPro" id="IPR047057">
    <property type="entry name" value="MerR_fam"/>
</dbReference>
<feature type="domain" description="HTH merR-type" evidence="2">
    <location>
        <begin position="1"/>
        <end position="69"/>
    </location>
</feature>
<evidence type="ECO:0000313" key="3">
    <source>
        <dbReference type="EMBL" id="MDT2513198.1"/>
    </source>
</evidence>
<evidence type="ECO:0000256" key="1">
    <source>
        <dbReference type="ARBA" id="ARBA00023125"/>
    </source>
</evidence>
<dbReference type="RefSeq" id="WP_242693627.1">
    <property type="nucleotide sequence ID" value="NZ_JARPVY010000004.1"/>
</dbReference>
<dbReference type="AlphaFoldDB" id="A0ABD5F415"/>
<dbReference type="Pfam" id="PF00376">
    <property type="entry name" value="MerR"/>
    <property type="match status" value="1"/>
</dbReference>
<evidence type="ECO:0000313" key="4">
    <source>
        <dbReference type="Proteomes" id="UP001264335"/>
    </source>
</evidence>
<dbReference type="InterPro" id="IPR000551">
    <property type="entry name" value="MerR-type_HTH_dom"/>
</dbReference>
<organism evidence="3 4">
    <name type="scientific">Enterococcus avium</name>
    <name type="common">Streptococcus avium</name>
    <dbReference type="NCBI Taxonomy" id="33945"/>
    <lineage>
        <taxon>Bacteria</taxon>
        <taxon>Bacillati</taxon>
        <taxon>Bacillota</taxon>
        <taxon>Bacilli</taxon>
        <taxon>Lactobacillales</taxon>
        <taxon>Enterococcaceae</taxon>
        <taxon>Enterococcus</taxon>
    </lineage>
</organism>
<dbReference type="Gene3D" id="1.10.1660.10">
    <property type="match status" value="1"/>
</dbReference>
<gene>
    <name evidence="3" type="ORF">P7D79_03010</name>
</gene>
<dbReference type="PROSITE" id="PS50937">
    <property type="entry name" value="HTH_MERR_2"/>
    <property type="match status" value="1"/>
</dbReference>
<protein>
    <submittedName>
        <fullName evidence="3">MerR family transcriptional regulator</fullName>
    </submittedName>
</protein>
<evidence type="ECO:0000259" key="2">
    <source>
        <dbReference type="PROSITE" id="PS50937"/>
    </source>
</evidence>
<name>A0ABD5F415_ENTAV</name>
<dbReference type="CDD" id="cd01106">
    <property type="entry name" value="HTH_TipAL-Mta"/>
    <property type="match status" value="1"/>
</dbReference>